<dbReference type="AlphaFoldDB" id="A0AAN8AD31"/>
<gene>
    <name evidence="2" type="ORF">PBY51_002419</name>
</gene>
<dbReference type="EMBL" id="JAUZQC010000015">
    <property type="protein sequence ID" value="KAK5858266.1"/>
    <property type="molecule type" value="Genomic_DNA"/>
</dbReference>
<sequence>MLESETIGSDNRSPTPSLPTSGCRGCCVLPPSGGLELSGVEEGGIVSVYRLKHLGPGSLPPIVSHCVKASLGNSLKWNNTPELK</sequence>
<accession>A0AAN8AD31</accession>
<keyword evidence="3" id="KW-1185">Reference proteome</keyword>
<feature type="compositionally biased region" description="Polar residues" evidence="1">
    <location>
        <begin position="1"/>
        <end position="20"/>
    </location>
</feature>
<dbReference type="Proteomes" id="UP001346869">
    <property type="component" value="Unassembled WGS sequence"/>
</dbReference>
<proteinExistence type="predicted"/>
<reference evidence="2 3" key="1">
    <citation type="journal article" date="2023" name="Genes (Basel)">
        <title>Chromosome-Level Genome Assembly and Circadian Gene Repertoire of the Patagonia Blennie Eleginops maclovinus-The Closest Ancestral Proxy of Antarctic Cryonotothenioids.</title>
        <authorList>
            <person name="Cheng C.C."/>
            <person name="Rivera-Colon A.G."/>
            <person name="Minhas B.F."/>
            <person name="Wilson L."/>
            <person name="Rayamajhi N."/>
            <person name="Vargas-Chacoff L."/>
            <person name="Catchen J.M."/>
        </authorList>
    </citation>
    <scope>NUCLEOTIDE SEQUENCE [LARGE SCALE GENOMIC DNA]</scope>
    <source>
        <strain evidence="2">JMC-PN-2008</strain>
    </source>
</reference>
<comment type="caution">
    <text evidence="2">The sequence shown here is derived from an EMBL/GenBank/DDBJ whole genome shotgun (WGS) entry which is preliminary data.</text>
</comment>
<protein>
    <submittedName>
        <fullName evidence="2">Uncharacterized protein</fullName>
    </submittedName>
</protein>
<organism evidence="2 3">
    <name type="scientific">Eleginops maclovinus</name>
    <name type="common">Patagonian blennie</name>
    <name type="synonym">Eleginus maclovinus</name>
    <dbReference type="NCBI Taxonomy" id="56733"/>
    <lineage>
        <taxon>Eukaryota</taxon>
        <taxon>Metazoa</taxon>
        <taxon>Chordata</taxon>
        <taxon>Craniata</taxon>
        <taxon>Vertebrata</taxon>
        <taxon>Euteleostomi</taxon>
        <taxon>Actinopterygii</taxon>
        <taxon>Neopterygii</taxon>
        <taxon>Teleostei</taxon>
        <taxon>Neoteleostei</taxon>
        <taxon>Acanthomorphata</taxon>
        <taxon>Eupercaria</taxon>
        <taxon>Perciformes</taxon>
        <taxon>Notothenioidei</taxon>
        <taxon>Eleginopidae</taxon>
        <taxon>Eleginops</taxon>
    </lineage>
</organism>
<reference evidence="2 3" key="2">
    <citation type="journal article" date="2023" name="Mol. Biol. Evol.">
        <title>Genomics of Secondarily Temperate Adaptation in the Only Non-Antarctic Icefish.</title>
        <authorList>
            <person name="Rivera-Colon A.G."/>
            <person name="Rayamajhi N."/>
            <person name="Minhas B.F."/>
            <person name="Madrigal G."/>
            <person name="Bilyk K.T."/>
            <person name="Yoon V."/>
            <person name="Hune M."/>
            <person name="Gregory S."/>
            <person name="Cheng C.H.C."/>
            <person name="Catchen J.M."/>
        </authorList>
    </citation>
    <scope>NUCLEOTIDE SEQUENCE [LARGE SCALE GENOMIC DNA]</scope>
    <source>
        <strain evidence="2">JMC-PN-2008</strain>
    </source>
</reference>
<evidence type="ECO:0000256" key="1">
    <source>
        <dbReference type="SAM" id="MobiDB-lite"/>
    </source>
</evidence>
<name>A0AAN8AD31_ELEMC</name>
<feature type="region of interest" description="Disordered" evidence="1">
    <location>
        <begin position="1"/>
        <end position="22"/>
    </location>
</feature>
<evidence type="ECO:0000313" key="3">
    <source>
        <dbReference type="Proteomes" id="UP001346869"/>
    </source>
</evidence>
<evidence type="ECO:0000313" key="2">
    <source>
        <dbReference type="EMBL" id="KAK5858266.1"/>
    </source>
</evidence>